<name>A0A0A0BUB1_9CELL</name>
<protein>
    <recommendedName>
        <fullName evidence="3">Bacteriocin-protection protein, YdeI/OmpD-associated family</fullName>
    </recommendedName>
</protein>
<gene>
    <name evidence="1" type="ORF">N868_05435</name>
</gene>
<sequence>MPEQPELVVPDAAAWRTWLEENHATSDGVWLVLSRRKSTATTALTYAEALDEALCFGWIDSQVRRRDETSGSQRFTPRRSRSPWSARNVGIVARLEAEGRMTEAGRAEVRRAQDDGRWDRAYGGPATLAVPDDLTAALDAEPRARRMFDVLTSQNRFAVVYRVEEAVRPETRARRIAQHVEMLARGETPFPQKARPDGG</sequence>
<evidence type="ECO:0008006" key="3">
    <source>
        <dbReference type="Google" id="ProtNLM"/>
    </source>
</evidence>
<dbReference type="RefSeq" id="WP_043604413.1">
    <property type="nucleotide sequence ID" value="NZ_AXCY01000018.1"/>
</dbReference>
<dbReference type="Pfam" id="PF13376">
    <property type="entry name" value="OmdA"/>
    <property type="match status" value="1"/>
</dbReference>
<evidence type="ECO:0000313" key="1">
    <source>
        <dbReference type="EMBL" id="KGM11570.1"/>
    </source>
</evidence>
<dbReference type="OrthoDB" id="9796999at2"/>
<reference evidence="1 2" key="1">
    <citation type="submission" date="2013-08" db="EMBL/GenBank/DDBJ databases">
        <title>Genome sequencing of Cellulomonas carbonis T26.</title>
        <authorList>
            <person name="Chen F."/>
            <person name="Li Y."/>
            <person name="Wang G."/>
        </authorList>
    </citation>
    <scope>NUCLEOTIDE SEQUENCE [LARGE SCALE GENOMIC DNA]</scope>
    <source>
        <strain evidence="1 2">T26</strain>
    </source>
</reference>
<proteinExistence type="predicted"/>
<comment type="caution">
    <text evidence="1">The sequence shown here is derived from an EMBL/GenBank/DDBJ whole genome shotgun (WGS) entry which is preliminary data.</text>
</comment>
<accession>A0A0A0BUB1</accession>
<evidence type="ECO:0000313" key="2">
    <source>
        <dbReference type="Proteomes" id="UP000029839"/>
    </source>
</evidence>
<organism evidence="1 2">
    <name type="scientific">Cellulomonas carbonis T26</name>
    <dbReference type="NCBI Taxonomy" id="947969"/>
    <lineage>
        <taxon>Bacteria</taxon>
        <taxon>Bacillati</taxon>
        <taxon>Actinomycetota</taxon>
        <taxon>Actinomycetes</taxon>
        <taxon>Micrococcales</taxon>
        <taxon>Cellulomonadaceae</taxon>
        <taxon>Cellulomonas</taxon>
    </lineage>
</organism>
<keyword evidence="2" id="KW-1185">Reference proteome</keyword>
<dbReference type="Proteomes" id="UP000029839">
    <property type="component" value="Unassembled WGS sequence"/>
</dbReference>
<dbReference type="AlphaFoldDB" id="A0A0A0BUB1"/>
<reference evidence="1 2" key="2">
    <citation type="journal article" date="2015" name="Stand. Genomic Sci.">
        <title>Draft genome sequence of Cellulomonas carbonis T26(T) and comparative analysis of six Cellulomonas genomes.</title>
        <authorList>
            <person name="Zhuang W."/>
            <person name="Zhang S."/>
            <person name="Xia X."/>
            <person name="Wang G."/>
        </authorList>
    </citation>
    <scope>NUCLEOTIDE SEQUENCE [LARGE SCALE GENOMIC DNA]</scope>
    <source>
        <strain evidence="1 2">T26</strain>
    </source>
</reference>
<dbReference type="EMBL" id="AXCY01000018">
    <property type="protein sequence ID" value="KGM11570.1"/>
    <property type="molecule type" value="Genomic_DNA"/>
</dbReference>